<evidence type="ECO:0000259" key="2">
    <source>
        <dbReference type="PROSITE" id="PS50943"/>
    </source>
</evidence>
<feature type="domain" description="B12-binding" evidence="3">
    <location>
        <begin position="168"/>
        <end position="295"/>
    </location>
</feature>
<dbReference type="GO" id="GO:0031419">
    <property type="term" value="F:cobalamin binding"/>
    <property type="evidence" value="ECO:0007669"/>
    <property type="project" value="InterPro"/>
</dbReference>
<dbReference type="PROSITE" id="PS51332">
    <property type="entry name" value="B12_BINDING"/>
    <property type="match status" value="1"/>
</dbReference>
<dbReference type="SUPFAM" id="SSF52242">
    <property type="entry name" value="Cobalamin (vitamin B12)-binding domain"/>
    <property type="match status" value="1"/>
</dbReference>
<evidence type="ECO:0000313" key="5">
    <source>
        <dbReference type="Proteomes" id="UP000587760"/>
    </source>
</evidence>
<dbReference type="Gene3D" id="1.10.260.40">
    <property type="entry name" value="lambda repressor-like DNA-binding domains"/>
    <property type="match status" value="1"/>
</dbReference>
<dbReference type="InterPro" id="IPR001387">
    <property type="entry name" value="Cro/C1-type_HTH"/>
</dbReference>
<proteinExistence type="predicted"/>
<dbReference type="InterPro" id="IPR006158">
    <property type="entry name" value="Cobalamin-bd"/>
</dbReference>
<sequence length="295" mass="33216">MRESNFGEKLKDARKKSGLTQKQLGEMTGAGQVVIANYERGARFPGEDMLRKLAENLQVSLDYLLSVPSHSEKTVDHQFSADYLFDLLLSDSVARCWDYIRQWKDNGNYSAMDVYSRLLIPLLRKTGDLWYSGDISILDEHLVSGKVRELITLTAAHEKNWSNPPVPGLSWMGLCAPGEEHDLVLLMTARLLRLKNWDVRFVGTQMPVKDLIAAVDFHKPLVLSLSITIETFRSGLETYLDVLYRNRSYPYGVILGGAAVKDEDVRDFPGVIGTADTLEKGINLAEEYANEKRSS</sequence>
<dbReference type="InterPro" id="IPR003759">
    <property type="entry name" value="Cbl-bd_cap"/>
</dbReference>
<dbReference type="PANTHER" id="PTHR46558:SF13">
    <property type="entry name" value="HTH-TYPE TRANSCRIPTIONAL REGULATOR IMMR"/>
    <property type="match status" value="1"/>
</dbReference>
<evidence type="ECO:0000313" key="4">
    <source>
        <dbReference type="EMBL" id="MBB6479360.1"/>
    </source>
</evidence>
<dbReference type="GO" id="GO:0046872">
    <property type="term" value="F:metal ion binding"/>
    <property type="evidence" value="ECO:0007669"/>
    <property type="project" value="InterPro"/>
</dbReference>
<protein>
    <submittedName>
        <fullName evidence="4">Transcriptional regulator with XRE-family HTH domain</fullName>
    </submittedName>
</protein>
<dbReference type="InterPro" id="IPR010982">
    <property type="entry name" value="Lambda_DNA-bd_dom_sf"/>
</dbReference>
<dbReference type="SMART" id="SM00530">
    <property type="entry name" value="HTH_XRE"/>
    <property type="match status" value="1"/>
</dbReference>
<gene>
    <name evidence="4" type="ORF">HNR50_001018</name>
</gene>
<dbReference type="Proteomes" id="UP000587760">
    <property type="component" value="Unassembled WGS sequence"/>
</dbReference>
<dbReference type="RefSeq" id="WP_184744537.1">
    <property type="nucleotide sequence ID" value="NZ_JACHGJ010000002.1"/>
</dbReference>
<dbReference type="InterPro" id="IPR036594">
    <property type="entry name" value="Meth_synthase_dom"/>
</dbReference>
<dbReference type="EMBL" id="JACHGJ010000002">
    <property type="protein sequence ID" value="MBB6479360.1"/>
    <property type="molecule type" value="Genomic_DNA"/>
</dbReference>
<comment type="caution">
    <text evidence="4">The sequence shown here is derived from an EMBL/GenBank/DDBJ whole genome shotgun (WGS) entry which is preliminary data.</text>
</comment>
<keyword evidence="1" id="KW-0238">DNA-binding</keyword>
<evidence type="ECO:0000256" key="1">
    <source>
        <dbReference type="ARBA" id="ARBA00023125"/>
    </source>
</evidence>
<dbReference type="Pfam" id="PF02607">
    <property type="entry name" value="B12-binding_2"/>
    <property type="match status" value="1"/>
</dbReference>
<dbReference type="Pfam" id="PF01381">
    <property type="entry name" value="HTH_3"/>
    <property type="match status" value="1"/>
</dbReference>
<feature type="domain" description="HTH cro/C1-type" evidence="2">
    <location>
        <begin position="10"/>
        <end position="64"/>
    </location>
</feature>
<dbReference type="CDD" id="cd00093">
    <property type="entry name" value="HTH_XRE"/>
    <property type="match status" value="1"/>
</dbReference>
<dbReference type="InterPro" id="IPR036724">
    <property type="entry name" value="Cobalamin-bd_sf"/>
</dbReference>
<name>A0A841R8K0_9SPIO</name>
<dbReference type="SUPFAM" id="SSF47413">
    <property type="entry name" value="lambda repressor-like DNA-binding domains"/>
    <property type="match status" value="1"/>
</dbReference>
<organism evidence="4 5">
    <name type="scientific">Spirochaeta isovalerica</name>
    <dbReference type="NCBI Taxonomy" id="150"/>
    <lineage>
        <taxon>Bacteria</taxon>
        <taxon>Pseudomonadati</taxon>
        <taxon>Spirochaetota</taxon>
        <taxon>Spirochaetia</taxon>
        <taxon>Spirochaetales</taxon>
        <taxon>Spirochaetaceae</taxon>
        <taxon>Spirochaeta</taxon>
    </lineage>
</organism>
<dbReference type="Gene3D" id="1.10.1240.10">
    <property type="entry name" value="Methionine synthase domain"/>
    <property type="match status" value="1"/>
</dbReference>
<keyword evidence="5" id="KW-1185">Reference proteome</keyword>
<dbReference type="Pfam" id="PF02310">
    <property type="entry name" value="B12-binding"/>
    <property type="match status" value="1"/>
</dbReference>
<dbReference type="AlphaFoldDB" id="A0A841R8K0"/>
<dbReference type="PANTHER" id="PTHR46558">
    <property type="entry name" value="TRACRIPTIONAL REGULATORY PROTEIN-RELATED-RELATED"/>
    <property type="match status" value="1"/>
</dbReference>
<dbReference type="Gene3D" id="3.40.50.280">
    <property type="entry name" value="Cobalamin-binding domain"/>
    <property type="match status" value="1"/>
</dbReference>
<accession>A0A841R8K0</accession>
<dbReference type="GO" id="GO:0003677">
    <property type="term" value="F:DNA binding"/>
    <property type="evidence" value="ECO:0007669"/>
    <property type="project" value="UniProtKB-KW"/>
</dbReference>
<dbReference type="PROSITE" id="PS50943">
    <property type="entry name" value="HTH_CROC1"/>
    <property type="match status" value="1"/>
</dbReference>
<reference evidence="4 5" key="1">
    <citation type="submission" date="2020-08" db="EMBL/GenBank/DDBJ databases">
        <title>Genomic Encyclopedia of Type Strains, Phase IV (KMG-IV): sequencing the most valuable type-strain genomes for metagenomic binning, comparative biology and taxonomic classification.</title>
        <authorList>
            <person name="Goeker M."/>
        </authorList>
    </citation>
    <scope>NUCLEOTIDE SEQUENCE [LARGE SCALE GENOMIC DNA]</scope>
    <source>
        <strain evidence="4 5">DSM 2461</strain>
    </source>
</reference>
<evidence type="ECO:0000259" key="3">
    <source>
        <dbReference type="PROSITE" id="PS51332"/>
    </source>
</evidence>